<evidence type="ECO:0000313" key="3">
    <source>
        <dbReference type="EMBL" id="GAA4814437.1"/>
    </source>
</evidence>
<keyword evidence="2" id="KW-0472">Membrane</keyword>
<reference evidence="4" key="1">
    <citation type="journal article" date="2019" name="Int. J. Syst. Evol. Microbiol.">
        <title>The Global Catalogue of Microorganisms (GCM) 10K type strain sequencing project: providing services to taxonomists for standard genome sequencing and annotation.</title>
        <authorList>
            <consortium name="The Broad Institute Genomics Platform"/>
            <consortium name="The Broad Institute Genome Sequencing Center for Infectious Disease"/>
            <person name="Wu L."/>
            <person name="Ma J."/>
        </authorList>
    </citation>
    <scope>NUCLEOTIDE SEQUENCE [LARGE SCALE GENOMIC DNA]</scope>
    <source>
        <strain evidence="4">JCM 17979</strain>
    </source>
</reference>
<evidence type="ECO:0000256" key="1">
    <source>
        <dbReference type="SAM" id="MobiDB-lite"/>
    </source>
</evidence>
<sequence length="647" mass="64202">MSGPPDEAAPPATDVVTEEPPGGDGESLSGGHYRLGAPVTALVRTARDTWADADVVAVALAPGGDGAGDALTRCARDTRRAAAHPHPALAPVRDVAAGVDRQLWLVHDVPAGARGLADAGPLPAARLLHHAQQLAEALAAAHAARLVHGRVGPDVVLVGPGDEVRLLGTPSGVRPDDRAVAEDDDVRALAAVLAAVPTADATVDPDGDLSGRLAAALADIAGARPETAGTLGAGLRAALRGLAGADPEEPVRRTEVISTVGVTERWSPPVARSAAPPGRAVTRAGAPGSPAPPAAPPRPAPYGGPAPHARPLPRPPRTPPAPPPPGPPPSRRTGWLVAAVAVVLVLLVLVLAVVLRPDGPDAPARPVAPGDRVVPAVVGDPGTAEPCALVDPAALAPGGSARVIPDLGSPAACTFDALAPAGETVVVATLEPVATEVVAAPEERVGALLVRRPAPRSGVCSRTVVTTEGVQVALDAVAPPGSTADPCPAADAATDSTVRTLSAGTPLPRRATADPPGALTAADTCALLTPADLGTVPGLDATRVAPGTGGWSCRWGGGPGAGSVVDVGVERRRTVTPTADVGGRPATVTPRDGACGVALVQRSYTAVDGSPRVELLEVTVAGARPPDALCADATRLAAATVPRLPAP</sequence>
<accession>A0ABP9CN29</accession>
<name>A0ABP9CN29_9PSEU</name>
<organism evidence="3 4">
    <name type="scientific">Actinomycetospora chlora</name>
    <dbReference type="NCBI Taxonomy" id="663608"/>
    <lineage>
        <taxon>Bacteria</taxon>
        <taxon>Bacillati</taxon>
        <taxon>Actinomycetota</taxon>
        <taxon>Actinomycetes</taxon>
        <taxon>Pseudonocardiales</taxon>
        <taxon>Pseudonocardiaceae</taxon>
        <taxon>Actinomycetospora</taxon>
    </lineage>
</organism>
<evidence type="ECO:0008006" key="5">
    <source>
        <dbReference type="Google" id="ProtNLM"/>
    </source>
</evidence>
<dbReference type="InterPro" id="IPR011009">
    <property type="entry name" value="Kinase-like_dom_sf"/>
</dbReference>
<feature type="region of interest" description="Disordered" evidence="1">
    <location>
        <begin position="267"/>
        <end position="330"/>
    </location>
</feature>
<dbReference type="RefSeq" id="WP_345425313.1">
    <property type="nucleotide sequence ID" value="NZ_BAABHO010000097.1"/>
</dbReference>
<dbReference type="Gene3D" id="1.10.510.10">
    <property type="entry name" value="Transferase(Phosphotransferase) domain 1"/>
    <property type="match status" value="1"/>
</dbReference>
<comment type="caution">
    <text evidence="3">The sequence shown here is derived from an EMBL/GenBank/DDBJ whole genome shotgun (WGS) entry which is preliminary data.</text>
</comment>
<feature type="compositionally biased region" description="Pro residues" evidence="1">
    <location>
        <begin position="289"/>
        <end position="330"/>
    </location>
</feature>
<feature type="region of interest" description="Disordered" evidence="1">
    <location>
        <begin position="1"/>
        <end position="32"/>
    </location>
</feature>
<dbReference type="EMBL" id="BAABHO010000097">
    <property type="protein sequence ID" value="GAA4814437.1"/>
    <property type="molecule type" value="Genomic_DNA"/>
</dbReference>
<keyword evidence="4" id="KW-1185">Reference proteome</keyword>
<keyword evidence="2" id="KW-0812">Transmembrane</keyword>
<dbReference type="Proteomes" id="UP001500928">
    <property type="component" value="Unassembled WGS sequence"/>
</dbReference>
<evidence type="ECO:0000313" key="4">
    <source>
        <dbReference type="Proteomes" id="UP001500928"/>
    </source>
</evidence>
<gene>
    <name evidence="3" type="ORF">GCM10023200_60090</name>
</gene>
<dbReference type="SUPFAM" id="SSF56112">
    <property type="entry name" value="Protein kinase-like (PK-like)"/>
    <property type="match status" value="1"/>
</dbReference>
<feature type="transmembrane region" description="Helical" evidence="2">
    <location>
        <begin position="334"/>
        <end position="355"/>
    </location>
</feature>
<keyword evidence="2" id="KW-1133">Transmembrane helix</keyword>
<evidence type="ECO:0000256" key="2">
    <source>
        <dbReference type="SAM" id="Phobius"/>
    </source>
</evidence>
<protein>
    <recommendedName>
        <fullName evidence="5">Protein kinase domain-containing protein</fullName>
    </recommendedName>
</protein>
<proteinExistence type="predicted"/>